<organism evidence="2 3">
    <name type="scientific">Eubacterium pyruvativorans</name>
    <dbReference type="NCBI Taxonomy" id="155865"/>
    <lineage>
        <taxon>Bacteria</taxon>
        <taxon>Bacillati</taxon>
        <taxon>Bacillota</taxon>
        <taxon>Clostridia</taxon>
        <taxon>Eubacteriales</taxon>
        <taxon>Eubacteriaceae</taxon>
        <taxon>Eubacterium</taxon>
    </lineage>
</organism>
<dbReference type="EMBL" id="FPBT01000012">
    <property type="protein sequence ID" value="SFU55791.1"/>
    <property type="molecule type" value="Genomic_DNA"/>
</dbReference>
<accession>A0A1I7H542</accession>
<gene>
    <name evidence="2" type="ORF">SAMN05216508_11223</name>
</gene>
<feature type="compositionally biased region" description="Basic and acidic residues" evidence="1">
    <location>
        <begin position="129"/>
        <end position="152"/>
    </location>
</feature>
<dbReference type="AlphaFoldDB" id="A0A1I7H542"/>
<name>A0A1I7H542_9FIRM</name>
<evidence type="ECO:0008006" key="4">
    <source>
        <dbReference type="Google" id="ProtNLM"/>
    </source>
</evidence>
<evidence type="ECO:0000256" key="1">
    <source>
        <dbReference type="SAM" id="MobiDB-lite"/>
    </source>
</evidence>
<evidence type="ECO:0000313" key="3">
    <source>
        <dbReference type="Proteomes" id="UP000198817"/>
    </source>
</evidence>
<dbReference type="OrthoDB" id="1778651at2"/>
<keyword evidence="3" id="KW-1185">Reference proteome</keyword>
<dbReference type="Proteomes" id="UP000198817">
    <property type="component" value="Unassembled WGS sequence"/>
</dbReference>
<dbReference type="STRING" id="155865.SAMN05216515_11336"/>
<protein>
    <recommendedName>
        <fullName evidence="4">TadE-like protein</fullName>
    </recommendedName>
</protein>
<proteinExistence type="predicted"/>
<evidence type="ECO:0000313" key="2">
    <source>
        <dbReference type="EMBL" id="SFU55791.1"/>
    </source>
</evidence>
<reference evidence="2 3" key="1">
    <citation type="submission" date="2016-10" db="EMBL/GenBank/DDBJ databases">
        <authorList>
            <person name="de Groot N.N."/>
        </authorList>
    </citation>
    <scope>NUCLEOTIDE SEQUENCE [LARGE SCALE GENOMIC DNA]</scope>
    <source>
        <strain evidence="2 3">KHGC13</strain>
    </source>
</reference>
<feature type="region of interest" description="Disordered" evidence="1">
    <location>
        <begin position="129"/>
        <end position="182"/>
    </location>
</feature>
<dbReference type="RefSeq" id="WP_090471224.1">
    <property type="nucleotide sequence ID" value="NZ_FOWF01000013.1"/>
</dbReference>
<sequence length="182" mass="20696">MKNLITAVPCIVILLAILMEFVQMEAVYSKVIRAEAAIENFRQEVRAEGCVTGARETSLRRELVKIIGCREKEVEIGGTRERTERPGRIRFRVLFPVKPALGAAGFWGIPSDRNRFRYRADRSCISEYLPEKKEERKEKEGKDREESHHDHSYSAVRNHASDDGESDGGSPPAPSENGRRNR</sequence>